<feature type="non-terminal residue" evidence="1">
    <location>
        <position position="168"/>
    </location>
</feature>
<organism evidence="1 2">
    <name type="scientific">Rotaria socialis</name>
    <dbReference type="NCBI Taxonomy" id="392032"/>
    <lineage>
        <taxon>Eukaryota</taxon>
        <taxon>Metazoa</taxon>
        <taxon>Spiralia</taxon>
        <taxon>Gnathifera</taxon>
        <taxon>Rotifera</taxon>
        <taxon>Eurotatoria</taxon>
        <taxon>Bdelloidea</taxon>
        <taxon>Philodinida</taxon>
        <taxon>Philodinidae</taxon>
        <taxon>Rotaria</taxon>
    </lineage>
</organism>
<sequence>MQDLTFDITHDSDELKMIAKALLSDESDVDHQLVIKLCEIIFSFYKNNTKNFPKFTLRNIIRLLDSTHLLRLRFKSTLDFISSLWTAYNVTIANQIKGAELRTELNNHVKRLLETQKSPIKLQQPKFTDWVNESMEHILTESRLNYANAILGAVACNIPLLLEGPAAV</sequence>
<dbReference type="Proteomes" id="UP000663873">
    <property type="component" value="Unassembled WGS sequence"/>
</dbReference>
<name>A0A821NGC2_9BILA</name>
<gene>
    <name evidence="1" type="ORF">UJA718_LOCUS40594</name>
</gene>
<comment type="caution">
    <text evidence="1">The sequence shown here is derived from an EMBL/GenBank/DDBJ whole genome shotgun (WGS) entry which is preliminary data.</text>
</comment>
<protein>
    <submittedName>
        <fullName evidence="1">Uncharacterized protein</fullName>
    </submittedName>
</protein>
<evidence type="ECO:0000313" key="2">
    <source>
        <dbReference type="Proteomes" id="UP000663873"/>
    </source>
</evidence>
<dbReference type="EMBL" id="CAJOBP010045364">
    <property type="protein sequence ID" value="CAF4785703.1"/>
    <property type="molecule type" value="Genomic_DNA"/>
</dbReference>
<reference evidence="1" key="1">
    <citation type="submission" date="2021-02" db="EMBL/GenBank/DDBJ databases">
        <authorList>
            <person name="Nowell W R."/>
        </authorList>
    </citation>
    <scope>NUCLEOTIDE SEQUENCE</scope>
</reference>
<accession>A0A821NGC2</accession>
<proteinExistence type="predicted"/>
<evidence type="ECO:0000313" key="1">
    <source>
        <dbReference type="EMBL" id="CAF4785703.1"/>
    </source>
</evidence>
<keyword evidence="2" id="KW-1185">Reference proteome</keyword>
<dbReference type="AlphaFoldDB" id="A0A821NGC2"/>